<evidence type="ECO:0008006" key="5">
    <source>
        <dbReference type="Google" id="ProtNLM"/>
    </source>
</evidence>
<feature type="chain" id="PRO_5022721727" description="Lipoprotein" evidence="2">
    <location>
        <begin position="28"/>
        <end position="214"/>
    </location>
</feature>
<comment type="caution">
    <text evidence="3">The sequence shown here is derived from an EMBL/GenBank/DDBJ whole genome shotgun (WGS) entry which is preliminary data.</text>
</comment>
<reference evidence="3 4" key="1">
    <citation type="submission" date="2019-02" db="EMBL/GenBank/DDBJ databases">
        <title>Deep-cultivation of Planctomycetes and their phenomic and genomic characterization uncovers novel biology.</title>
        <authorList>
            <person name="Wiegand S."/>
            <person name="Jogler M."/>
            <person name="Boedeker C."/>
            <person name="Pinto D."/>
            <person name="Vollmers J."/>
            <person name="Rivas-Marin E."/>
            <person name="Kohn T."/>
            <person name="Peeters S.H."/>
            <person name="Heuer A."/>
            <person name="Rast P."/>
            <person name="Oberbeckmann S."/>
            <person name="Bunk B."/>
            <person name="Jeske O."/>
            <person name="Meyerdierks A."/>
            <person name="Storesund J.E."/>
            <person name="Kallscheuer N."/>
            <person name="Luecker S."/>
            <person name="Lage O.M."/>
            <person name="Pohl T."/>
            <person name="Merkel B.J."/>
            <person name="Hornburger P."/>
            <person name="Mueller R.-W."/>
            <person name="Bruemmer F."/>
            <person name="Labrenz M."/>
            <person name="Spormann A.M."/>
            <person name="Op Den Camp H."/>
            <person name="Overmann J."/>
            <person name="Amann R."/>
            <person name="Jetten M.S.M."/>
            <person name="Mascher T."/>
            <person name="Medema M.H."/>
            <person name="Devos D.P."/>
            <person name="Kaster A.-K."/>
            <person name="Ovreas L."/>
            <person name="Rohde M."/>
            <person name="Galperin M.Y."/>
            <person name="Jogler C."/>
        </authorList>
    </citation>
    <scope>NUCLEOTIDE SEQUENCE [LARGE SCALE GENOMIC DNA]</scope>
    <source>
        <strain evidence="3 4">Pla108</strain>
    </source>
</reference>
<proteinExistence type="predicted"/>
<keyword evidence="2" id="KW-0732">Signal</keyword>
<protein>
    <recommendedName>
        <fullName evidence="5">Lipoprotein</fullName>
    </recommendedName>
</protein>
<evidence type="ECO:0000313" key="4">
    <source>
        <dbReference type="Proteomes" id="UP000317421"/>
    </source>
</evidence>
<dbReference type="EMBL" id="SJPR01000001">
    <property type="protein sequence ID" value="TWU00532.1"/>
    <property type="molecule type" value="Genomic_DNA"/>
</dbReference>
<feature type="signal peptide" evidence="2">
    <location>
        <begin position="1"/>
        <end position="27"/>
    </location>
</feature>
<evidence type="ECO:0000256" key="2">
    <source>
        <dbReference type="SAM" id="SignalP"/>
    </source>
</evidence>
<feature type="compositionally biased region" description="Basic and acidic residues" evidence="1">
    <location>
        <begin position="122"/>
        <end position="135"/>
    </location>
</feature>
<evidence type="ECO:0000313" key="3">
    <source>
        <dbReference type="EMBL" id="TWU00532.1"/>
    </source>
</evidence>
<dbReference type="PROSITE" id="PS51257">
    <property type="entry name" value="PROKAR_LIPOPROTEIN"/>
    <property type="match status" value="1"/>
</dbReference>
<organism evidence="3 4">
    <name type="scientific">Botrimarina colliarenosi</name>
    <dbReference type="NCBI Taxonomy" id="2528001"/>
    <lineage>
        <taxon>Bacteria</taxon>
        <taxon>Pseudomonadati</taxon>
        <taxon>Planctomycetota</taxon>
        <taxon>Planctomycetia</taxon>
        <taxon>Pirellulales</taxon>
        <taxon>Lacipirellulaceae</taxon>
        <taxon>Botrimarina</taxon>
    </lineage>
</organism>
<dbReference type="AlphaFoldDB" id="A0A5C6ANE1"/>
<feature type="region of interest" description="Disordered" evidence="1">
    <location>
        <begin position="118"/>
        <end position="146"/>
    </location>
</feature>
<evidence type="ECO:0000256" key="1">
    <source>
        <dbReference type="SAM" id="MobiDB-lite"/>
    </source>
</evidence>
<dbReference type="Proteomes" id="UP000317421">
    <property type="component" value="Unassembled WGS sequence"/>
</dbReference>
<sequence length="214" mass="23100" precursor="true">MTAARRNSATMRALACGLLLAALTVGCDDSQEDKTPPPPPPTPEERFAMIVGALEEQLEDSSFGTAEAIADYNSPPGTPITDATVKVEHELTPPEGDDGVYRAQLCIITDATVTITLPTPSQEEKDAAKDQRADANHSNPDIAGMPSIDALKVPSIEGLNGRVGSSSVHEIDPGVTQRCFDLEFRDNRWVLLTELDRENEPFNALAIEYALKKQ</sequence>
<name>A0A5C6ANE1_9BACT</name>
<accession>A0A5C6ANE1</accession>
<gene>
    <name evidence="3" type="ORF">Pla108_14840</name>
</gene>
<keyword evidence="4" id="KW-1185">Reference proteome</keyword>